<proteinExistence type="predicted"/>
<dbReference type="AlphaFoldDB" id="A0A2H9T8W2"/>
<evidence type="ECO:0000313" key="1">
    <source>
        <dbReference type="EMBL" id="PJE79653.1"/>
    </source>
</evidence>
<sequence>MLEEILLNLSSCLLSLQSLNESELKKIHKLLNSDELEIIARQVKRLYKETEKYRTDCLIGDLTPIGIVNGLIKNPDSGMPISVIVSKNKESKKMSITEYKKAIYEYKIKNL</sequence>
<reference evidence="1" key="1">
    <citation type="journal article" date="2017" name="Appl. Environ. Microbiol.">
        <title>Molecular characterization of an Endozoicomonas-like organism causing infection in king scallop Pecten maximus L.</title>
        <authorList>
            <person name="Cano I."/>
            <person name="van Aerle R."/>
            <person name="Ross S."/>
            <person name="Verner-Jeffreys D.W."/>
            <person name="Paley R.K."/>
            <person name="Rimmer G."/>
            <person name="Ryder D."/>
            <person name="Hooper P."/>
            <person name="Stone D."/>
            <person name="Feist S.W."/>
        </authorList>
    </citation>
    <scope>NUCLEOTIDE SEQUENCE</scope>
</reference>
<organism evidence="1">
    <name type="scientific">invertebrate metagenome</name>
    <dbReference type="NCBI Taxonomy" id="1711999"/>
    <lineage>
        <taxon>unclassified sequences</taxon>
        <taxon>metagenomes</taxon>
        <taxon>organismal metagenomes</taxon>
    </lineage>
</organism>
<accession>A0A2H9T8W2</accession>
<name>A0A2H9T8W2_9ZZZZ</name>
<protein>
    <submittedName>
        <fullName evidence="1">Uncharacterized protein</fullName>
    </submittedName>
</protein>
<gene>
    <name evidence="1" type="ORF">CI610_01367</name>
</gene>
<comment type="caution">
    <text evidence="1">The sequence shown here is derived from an EMBL/GenBank/DDBJ whole genome shotgun (WGS) entry which is preliminary data.</text>
</comment>
<dbReference type="EMBL" id="NSIT01000055">
    <property type="protein sequence ID" value="PJE79653.1"/>
    <property type="molecule type" value="Genomic_DNA"/>
</dbReference>